<organism evidence="1">
    <name type="scientific">Chlamydia trachomatis</name>
    <dbReference type="NCBI Taxonomy" id="813"/>
    <lineage>
        <taxon>Bacteria</taxon>
        <taxon>Pseudomonadati</taxon>
        <taxon>Chlamydiota</taxon>
        <taxon>Chlamydiia</taxon>
        <taxon>Chlamydiales</taxon>
        <taxon>Chlamydiaceae</taxon>
        <taxon>Chlamydia/Chlamydophila group</taxon>
        <taxon>Chlamydia</taxon>
    </lineage>
</organism>
<dbReference type="AlphaFoldDB" id="Q9ZG25"/>
<accession>Q9ZG25</accession>
<evidence type="ECO:0000313" key="1">
    <source>
        <dbReference type="EMBL" id="AAD04122.1"/>
    </source>
</evidence>
<reference evidence="1" key="1">
    <citation type="submission" date="1998-08" db="EMBL/GenBank/DDBJ databases">
        <title>Gene identification of Chlamydia trachomatis by random DNA sequencing.</title>
        <authorList>
            <person name="Wang L."/>
            <person name="Steenburg S.D."/>
            <person name="Zheng Y."/>
            <person name="Larsen S.H."/>
        </authorList>
    </citation>
    <scope>NUCLEOTIDE SEQUENCE</scope>
    <source>
        <strain evidence="1">L2 434B</strain>
    </source>
</reference>
<dbReference type="EMBL" id="AF087349">
    <property type="protein sequence ID" value="AAD04122.1"/>
    <property type="molecule type" value="Genomic_DNA"/>
</dbReference>
<proteinExistence type="predicted"/>
<protein>
    <submittedName>
        <fullName evidence="1">Serine protease inhibitor</fullName>
    </submittedName>
</protein>
<name>Q9ZG25_CHLTH</name>
<feature type="non-terminal residue" evidence="1">
    <location>
        <position position="1"/>
    </location>
</feature>
<feature type="non-terminal residue" evidence="1">
    <location>
        <position position="43"/>
    </location>
</feature>
<sequence>NLLDCRGFHPQQLALFMDFHLSQPLFVLTSSLERLLLGKSLGD</sequence>